<proteinExistence type="predicted"/>
<feature type="coiled-coil region" evidence="1">
    <location>
        <begin position="43"/>
        <end position="122"/>
    </location>
</feature>
<keyword evidence="1" id="KW-0175">Coiled coil</keyword>
<name>A0A6J8BXE7_MYTCO</name>
<protein>
    <submittedName>
        <fullName evidence="2">Uncharacterized protein</fullName>
    </submittedName>
</protein>
<sequence>MECLDFDKLVNITQNVKFSNAFYEIEQSVAELSDNIHRIQYNRENNLKRLTEMKKQVEEAIKQTRITINKHLEKIQDDRMTKLNATEEQEKKKTIIELLDLLKEKESEIIEYQKNIENIKKHATDIQTFISMKELEKNVSSNDEFLQSVIDSGNFKDRELSYNTNAAMQDLANRIKNFGEVKIETKPCDVVLTRRKDKQAQIMLPHIVSKSVAEVNLKQLKTIKTRENSTYGCCMLPDGKMAFTDHVKNTVNLLFVTLQHLVTKFTIEIPNETP</sequence>
<dbReference type="AlphaFoldDB" id="A0A6J8BXE7"/>
<dbReference type="OrthoDB" id="6101175at2759"/>
<keyword evidence="3" id="KW-1185">Reference proteome</keyword>
<evidence type="ECO:0000256" key="1">
    <source>
        <dbReference type="SAM" id="Coils"/>
    </source>
</evidence>
<accession>A0A6J8BXE7</accession>
<dbReference type="Proteomes" id="UP000507470">
    <property type="component" value="Unassembled WGS sequence"/>
</dbReference>
<organism evidence="2 3">
    <name type="scientific">Mytilus coruscus</name>
    <name type="common">Sea mussel</name>
    <dbReference type="NCBI Taxonomy" id="42192"/>
    <lineage>
        <taxon>Eukaryota</taxon>
        <taxon>Metazoa</taxon>
        <taxon>Spiralia</taxon>
        <taxon>Lophotrochozoa</taxon>
        <taxon>Mollusca</taxon>
        <taxon>Bivalvia</taxon>
        <taxon>Autobranchia</taxon>
        <taxon>Pteriomorphia</taxon>
        <taxon>Mytilida</taxon>
        <taxon>Mytiloidea</taxon>
        <taxon>Mytilidae</taxon>
        <taxon>Mytilinae</taxon>
        <taxon>Mytilus</taxon>
    </lineage>
</organism>
<evidence type="ECO:0000313" key="3">
    <source>
        <dbReference type="Proteomes" id="UP000507470"/>
    </source>
</evidence>
<evidence type="ECO:0000313" key="2">
    <source>
        <dbReference type="EMBL" id="CAC5388352.1"/>
    </source>
</evidence>
<reference evidence="2 3" key="1">
    <citation type="submission" date="2020-06" db="EMBL/GenBank/DDBJ databases">
        <authorList>
            <person name="Li R."/>
            <person name="Bekaert M."/>
        </authorList>
    </citation>
    <scope>NUCLEOTIDE SEQUENCE [LARGE SCALE GENOMIC DNA]</scope>
    <source>
        <strain evidence="3">wild</strain>
    </source>
</reference>
<gene>
    <name evidence="2" type="ORF">MCOR_23623</name>
</gene>
<dbReference type="EMBL" id="CACVKT020004159">
    <property type="protein sequence ID" value="CAC5388352.1"/>
    <property type="molecule type" value="Genomic_DNA"/>
</dbReference>